<accession>A0ABQ3Q7G4</accession>
<evidence type="ECO:0000313" key="2">
    <source>
        <dbReference type="Proteomes" id="UP001052655"/>
    </source>
</evidence>
<organism evidence="1 2">
    <name type="scientific">Streptomyces daghestanicus</name>
    <dbReference type="NCBI Taxonomy" id="66885"/>
    <lineage>
        <taxon>Bacteria</taxon>
        <taxon>Bacillati</taxon>
        <taxon>Actinomycetota</taxon>
        <taxon>Actinomycetes</taxon>
        <taxon>Kitasatosporales</taxon>
        <taxon>Streptomycetaceae</taxon>
        <taxon>Streptomyces</taxon>
    </lineage>
</organism>
<name>A0ABQ3Q7G4_9ACTN</name>
<evidence type="ECO:0008006" key="3">
    <source>
        <dbReference type="Google" id="ProtNLM"/>
    </source>
</evidence>
<proteinExistence type="predicted"/>
<sequence>MVVLLRQRTVTTGSALVCGAFGFCLASTGIAPAITHLLHALAGLVSLH</sequence>
<evidence type="ECO:0000313" key="1">
    <source>
        <dbReference type="EMBL" id="GHI33216.1"/>
    </source>
</evidence>
<keyword evidence="2" id="KW-1185">Reference proteome</keyword>
<dbReference type="Proteomes" id="UP001052655">
    <property type="component" value="Unassembled WGS sequence"/>
</dbReference>
<dbReference type="EMBL" id="BNDX01000013">
    <property type="protein sequence ID" value="GHI33216.1"/>
    <property type="molecule type" value="Genomic_DNA"/>
</dbReference>
<protein>
    <recommendedName>
        <fullName evidence="3">Secreted protein</fullName>
    </recommendedName>
</protein>
<reference evidence="1" key="1">
    <citation type="submission" date="2024-05" db="EMBL/GenBank/DDBJ databases">
        <title>Whole genome shotgun sequence of Streptomyces daghestanicus NBRC 12762.</title>
        <authorList>
            <person name="Komaki H."/>
            <person name="Tamura T."/>
        </authorList>
    </citation>
    <scope>NUCLEOTIDE SEQUENCE</scope>
    <source>
        <strain evidence="1">NBRC 12762</strain>
    </source>
</reference>
<gene>
    <name evidence="1" type="ORF">Sdagh_49460</name>
</gene>
<comment type="caution">
    <text evidence="1">The sequence shown here is derived from an EMBL/GenBank/DDBJ whole genome shotgun (WGS) entry which is preliminary data.</text>
</comment>